<name>A0A0P8WBD6_9CLOT</name>
<organism evidence="1 2">
    <name type="scientific">Oxobacter pfennigii</name>
    <dbReference type="NCBI Taxonomy" id="36849"/>
    <lineage>
        <taxon>Bacteria</taxon>
        <taxon>Bacillati</taxon>
        <taxon>Bacillota</taxon>
        <taxon>Clostridia</taxon>
        <taxon>Eubacteriales</taxon>
        <taxon>Clostridiaceae</taxon>
        <taxon>Oxobacter</taxon>
    </lineage>
</organism>
<sequence length="139" mass="15696">MKRNIFVAFVIFTVLFIISGCTEEIVSIDMEYIKVEESSSIIKNWTEGFQDNPGVYLGKISKSDQVEEYYLLVNNQKITGETIKPHGNSGLEIIAHESENASTKISIIKITTKNKLAQYIILNGKKYDNSTIQKIDNNS</sequence>
<comment type="caution">
    <text evidence="1">The sequence shown here is derived from an EMBL/GenBank/DDBJ whole genome shotgun (WGS) entry which is preliminary data.</text>
</comment>
<dbReference type="RefSeq" id="WP_054873551.1">
    <property type="nucleotide sequence ID" value="NZ_LKET01000016.1"/>
</dbReference>
<dbReference type="AlphaFoldDB" id="A0A0P8WBD6"/>
<evidence type="ECO:0000313" key="2">
    <source>
        <dbReference type="Proteomes" id="UP000050326"/>
    </source>
</evidence>
<dbReference type="EMBL" id="LKET01000016">
    <property type="protein sequence ID" value="KPU45935.1"/>
    <property type="molecule type" value="Genomic_DNA"/>
</dbReference>
<reference evidence="1 2" key="1">
    <citation type="submission" date="2015-09" db="EMBL/GenBank/DDBJ databases">
        <title>Genome sequence of Oxobacter pfennigii DSM 3222.</title>
        <authorList>
            <person name="Poehlein A."/>
            <person name="Bengelsdorf F.R."/>
            <person name="Schiel-Bengelsdorf B."/>
            <person name="Duerre P."/>
            <person name="Daniel R."/>
        </authorList>
    </citation>
    <scope>NUCLEOTIDE SEQUENCE [LARGE SCALE GENOMIC DNA]</scope>
    <source>
        <strain evidence="1 2">DSM 3222</strain>
    </source>
</reference>
<evidence type="ECO:0008006" key="3">
    <source>
        <dbReference type="Google" id="ProtNLM"/>
    </source>
</evidence>
<gene>
    <name evidence="1" type="ORF">OXPF_04030</name>
</gene>
<protein>
    <recommendedName>
        <fullName evidence="3">Lipoprotein</fullName>
    </recommendedName>
</protein>
<keyword evidence="2" id="KW-1185">Reference proteome</keyword>
<evidence type="ECO:0000313" key="1">
    <source>
        <dbReference type="EMBL" id="KPU45935.1"/>
    </source>
</evidence>
<accession>A0A0P8WBD6</accession>
<proteinExistence type="predicted"/>
<dbReference type="PROSITE" id="PS51257">
    <property type="entry name" value="PROKAR_LIPOPROTEIN"/>
    <property type="match status" value="1"/>
</dbReference>
<dbReference type="Proteomes" id="UP000050326">
    <property type="component" value="Unassembled WGS sequence"/>
</dbReference>